<dbReference type="PANTHER" id="PTHR30163:SF8">
    <property type="entry name" value="LYTIC MUREIN TRANSGLYCOSYLASE"/>
    <property type="match status" value="1"/>
</dbReference>
<evidence type="ECO:0000256" key="1">
    <source>
        <dbReference type="SAM" id="SignalP"/>
    </source>
</evidence>
<dbReference type="Proteomes" id="UP000515220">
    <property type="component" value="Chromosome"/>
</dbReference>
<dbReference type="InterPro" id="IPR023346">
    <property type="entry name" value="Lysozyme-like_dom_sf"/>
</dbReference>
<evidence type="ECO:0000313" key="3">
    <source>
        <dbReference type="EMBL" id="BCI67189.1"/>
    </source>
</evidence>
<evidence type="ECO:0000313" key="4">
    <source>
        <dbReference type="Proteomes" id="UP000515220"/>
    </source>
</evidence>
<gene>
    <name evidence="3" type="ORF">AAJCM20276_18130</name>
</gene>
<dbReference type="InterPro" id="IPR031304">
    <property type="entry name" value="SLT_2"/>
</dbReference>
<dbReference type="Gene3D" id="1.10.530.10">
    <property type="match status" value="1"/>
</dbReference>
<dbReference type="Pfam" id="PF13406">
    <property type="entry name" value="SLT_2"/>
    <property type="match status" value="1"/>
</dbReference>
<accession>A0A6S6PIP8</accession>
<proteinExistence type="predicted"/>
<dbReference type="InterPro" id="IPR011970">
    <property type="entry name" value="MltB_2"/>
</dbReference>
<dbReference type="NCBIfam" id="TIGR02283">
    <property type="entry name" value="MltB_2"/>
    <property type="match status" value="1"/>
</dbReference>
<dbReference type="FunFam" id="1.10.8.350:FF:000001">
    <property type="entry name" value="Lytic murein transglycosylase B"/>
    <property type="match status" value="1"/>
</dbReference>
<dbReference type="EMBL" id="AP023326">
    <property type="protein sequence ID" value="BCI67189.1"/>
    <property type="molecule type" value="Genomic_DNA"/>
</dbReference>
<protein>
    <recommendedName>
        <fullName evidence="2">Transglycosylase SLT domain-containing protein</fullName>
    </recommendedName>
</protein>
<dbReference type="SUPFAM" id="SSF53955">
    <property type="entry name" value="Lysozyme-like"/>
    <property type="match status" value="1"/>
</dbReference>
<dbReference type="Gene3D" id="1.10.8.350">
    <property type="entry name" value="Bacterial muramidase"/>
    <property type="match status" value="1"/>
</dbReference>
<keyword evidence="1" id="KW-0732">Signal</keyword>
<dbReference type="GO" id="GO:0008933">
    <property type="term" value="F:peptidoglycan lytic transglycosylase activity"/>
    <property type="evidence" value="ECO:0007669"/>
    <property type="project" value="TreeGrafter"/>
</dbReference>
<feature type="chain" id="PRO_5028124363" description="Transglycosylase SLT domain-containing protein" evidence="1">
    <location>
        <begin position="33"/>
        <end position="336"/>
    </location>
</feature>
<dbReference type="GO" id="GO:0009253">
    <property type="term" value="P:peptidoglycan catabolic process"/>
    <property type="evidence" value="ECO:0007669"/>
    <property type="project" value="TreeGrafter"/>
</dbReference>
<organism evidence="3 4">
    <name type="scientific">Acetobacter aceti</name>
    <dbReference type="NCBI Taxonomy" id="435"/>
    <lineage>
        <taxon>Bacteria</taxon>
        <taxon>Pseudomonadati</taxon>
        <taxon>Pseudomonadota</taxon>
        <taxon>Alphaproteobacteria</taxon>
        <taxon>Acetobacterales</taxon>
        <taxon>Acetobacteraceae</taxon>
        <taxon>Acetobacter</taxon>
        <taxon>Acetobacter subgen. Acetobacter</taxon>
    </lineage>
</organism>
<dbReference type="InterPro" id="IPR043426">
    <property type="entry name" value="MltB-like"/>
</dbReference>
<evidence type="ECO:0000259" key="2">
    <source>
        <dbReference type="Pfam" id="PF13406"/>
    </source>
</evidence>
<dbReference type="AlphaFoldDB" id="A0A6S6PIP8"/>
<feature type="signal peptide" evidence="1">
    <location>
        <begin position="1"/>
        <end position="32"/>
    </location>
</feature>
<name>A0A6S6PIP8_ACEAC</name>
<sequence>MTCMINRRSTVRGLLLGGLGAAVSLRPALLQAATDHATGSYAQFLEGVRNQATGMGLSSSLVSEALALTHQPNARVLQLDRHQPEFTLTWAQYREKVLTQAKIDAGRAAYAKQHGSLVRVEAATGVDRQPVMGIWGLESYYGRITGGFNVIDALATLAFDGRRASFFRSELLKALQILGEGRIPPASMTGSYAGAMGQPQFMPSAYLKYARAFDGSSRADIWKSVPDVVMSIGNYLSKSGWKTGEPWGQEITVPESLPQSSVGRDHTRTLQAWMAAGVRRKDGSAFGRPEVEGAIVRPDGPGGEAFMVYHNFNVIRRYNPSDYYALGVGLMGDLTT</sequence>
<reference evidence="3 4" key="1">
    <citation type="submission" date="2020-07" db="EMBL/GenBank/DDBJ databases">
        <title>Complete Genome Sequence of an acetic acid bacterium, Acetobacter aceti JCM20276.</title>
        <authorList>
            <person name="Hirose Y."/>
            <person name="Mihara H."/>
        </authorList>
    </citation>
    <scope>NUCLEOTIDE SEQUENCE [LARGE SCALE GENOMIC DNA]</scope>
    <source>
        <strain evidence="3 4">JCM20276</strain>
    </source>
</reference>
<dbReference type="PANTHER" id="PTHR30163">
    <property type="entry name" value="MEMBRANE-BOUND LYTIC MUREIN TRANSGLYCOSYLASE B"/>
    <property type="match status" value="1"/>
</dbReference>
<feature type="domain" description="Transglycosylase SLT" evidence="2">
    <location>
        <begin position="42"/>
        <end position="333"/>
    </location>
</feature>